<dbReference type="OrthoDB" id="2021186at2759"/>
<sequence length="506" mass="55648">MPLFASSKYYLKLKALERVKIGGTSRTAKTRRRTMSSAATVSTEQSRSPPPTLAIAIMNTPKWRRDNDDTSESGTVPSSDLPPTALDANTAPHSDASDNAESEQDFPPRKRVWRSANPGPTSASPKTIPFFSMHGWWIRYSRELDGDVAPPRSNVRGNAKGIGKAQALPRKQAAAALVVKPPSRSARARVVKEQVESEESVLNPSDTTTPPPPKTSLRPQQALSWHGRFIAGRARKIQSAEEATPSGDGKGEEESQQKQSTIYSRISHGLEHDGCSQPTCPSPPARPHWRCTPFCPSPSARQVRCQSADGNGEEEGQEVEQVMQVPVSILCTWLSMVLDVNGYGDEGRDHNANTDTNTNNKAKADMDKNAMDVEHKSVLDKVEKKMVMSFSVPASTLPGWEALEEYPIPEAIEHEQDPNLSMQMGLWVQNSAPACVERLSWGCIWGRWDVYWGKEKVLVCEALGGRGVWDAVFEGVVDKMDRELGHCWGGILLWGQKCAETNILQG</sequence>
<dbReference type="EMBL" id="ML210287">
    <property type="protein sequence ID" value="TFK20816.1"/>
    <property type="molecule type" value="Genomic_DNA"/>
</dbReference>
<protein>
    <submittedName>
        <fullName evidence="2">Uncharacterized protein</fullName>
    </submittedName>
</protein>
<feature type="compositionally biased region" description="Polar residues" evidence="1">
    <location>
        <begin position="35"/>
        <end position="47"/>
    </location>
</feature>
<dbReference type="AlphaFoldDB" id="A0A5C3KKS4"/>
<evidence type="ECO:0000256" key="1">
    <source>
        <dbReference type="SAM" id="MobiDB-lite"/>
    </source>
</evidence>
<gene>
    <name evidence="2" type="ORF">FA15DRAFT_658817</name>
</gene>
<evidence type="ECO:0000313" key="3">
    <source>
        <dbReference type="Proteomes" id="UP000307440"/>
    </source>
</evidence>
<reference evidence="2 3" key="1">
    <citation type="journal article" date="2019" name="Nat. Ecol. Evol.">
        <title>Megaphylogeny resolves global patterns of mushroom evolution.</title>
        <authorList>
            <person name="Varga T."/>
            <person name="Krizsan K."/>
            <person name="Foldi C."/>
            <person name="Dima B."/>
            <person name="Sanchez-Garcia M."/>
            <person name="Sanchez-Ramirez S."/>
            <person name="Szollosi G.J."/>
            <person name="Szarkandi J.G."/>
            <person name="Papp V."/>
            <person name="Albert L."/>
            <person name="Andreopoulos W."/>
            <person name="Angelini C."/>
            <person name="Antonin V."/>
            <person name="Barry K.W."/>
            <person name="Bougher N.L."/>
            <person name="Buchanan P."/>
            <person name="Buyck B."/>
            <person name="Bense V."/>
            <person name="Catcheside P."/>
            <person name="Chovatia M."/>
            <person name="Cooper J."/>
            <person name="Damon W."/>
            <person name="Desjardin D."/>
            <person name="Finy P."/>
            <person name="Geml J."/>
            <person name="Haridas S."/>
            <person name="Hughes K."/>
            <person name="Justo A."/>
            <person name="Karasinski D."/>
            <person name="Kautmanova I."/>
            <person name="Kiss B."/>
            <person name="Kocsube S."/>
            <person name="Kotiranta H."/>
            <person name="LaButti K.M."/>
            <person name="Lechner B.E."/>
            <person name="Liimatainen K."/>
            <person name="Lipzen A."/>
            <person name="Lukacs Z."/>
            <person name="Mihaltcheva S."/>
            <person name="Morgado L.N."/>
            <person name="Niskanen T."/>
            <person name="Noordeloos M.E."/>
            <person name="Ohm R.A."/>
            <person name="Ortiz-Santana B."/>
            <person name="Ovrebo C."/>
            <person name="Racz N."/>
            <person name="Riley R."/>
            <person name="Savchenko A."/>
            <person name="Shiryaev A."/>
            <person name="Soop K."/>
            <person name="Spirin V."/>
            <person name="Szebenyi C."/>
            <person name="Tomsovsky M."/>
            <person name="Tulloss R.E."/>
            <person name="Uehling J."/>
            <person name="Grigoriev I.V."/>
            <person name="Vagvolgyi C."/>
            <person name="Papp T."/>
            <person name="Martin F.M."/>
            <person name="Miettinen O."/>
            <person name="Hibbett D.S."/>
            <person name="Nagy L.G."/>
        </authorList>
    </citation>
    <scope>NUCLEOTIDE SEQUENCE [LARGE SCALE GENOMIC DNA]</scope>
    <source>
        <strain evidence="2 3">CBS 121175</strain>
    </source>
</reference>
<feature type="region of interest" description="Disordered" evidence="1">
    <location>
        <begin position="24"/>
        <end position="128"/>
    </location>
</feature>
<keyword evidence="3" id="KW-1185">Reference proteome</keyword>
<feature type="region of interest" description="Disordered" evidence="1">
    <location>
        <begin position="237"/>
        <end position="261"/>
    </location>
</feature>
<dbReference type="Proteomes" id="UP000307440">
    <property type="component" value="Unassembled WGS sequence"/>
</dbReference>
<proteinExistence type="predicted"/>
<accession>A0A5C3KKS4</accession>
<evidence type="ECO:0000313" key="2">
    <source>
        <dbReference type="EMBL" id="TFK20816.1"/>
    </source>
</evidence>
<feature type="region of interest" description="Disordered" evidence="1">
    <location>
        <begin position="180"/>
        <end position="222"/>
    </location>
</feature>
<name>A0A5C3KKS4_COPMA</name>
<organism evidence="2 3">
    <name type="scientific">Coprinopsis marcescibilis</name>
    <name type="common">Agaric fungus</name>
    <name type="synonym">Psathyrella marcescibilis</name>
    <dbReference type="NCBI Taxonomy" id="230819"/>
    <lineage>
        <taxon>Eukaryota</taxon>
        <taxon>Fungi</taxon>
        <taxon>Dikarya</taxon>
        <taxon>Basidiomycota</taxon>
        <taxon>Agaricomycotina</taxon>
        <taxon>Agaricomycetes</taxon>
        <taxon>Agaricomycetidae</taxon>
        <taxon>Agaricales</taxon>
        <taxon>Agaricineae</taxon>
        <taxon>Psathyrellaceae</taxon>
        <taxon>Coprinopsis</taxon>
    </lineage>
</organism>